<sequence>MMKKVIIAGSVLAGVLFGTFLVTVIMPNQEPVHYLTGEYAFDTRDKKQLVGWPDNVFIGTVVKRISR</sequence>
<evidence type="ECO:0000313" key="2">
    <source>
        <dbReference type="Proteomes" id="UP001597169"/>
    </source>
</evidence>
<dbReference type="EMBL" id="JBHTKX010000004">
    <property type="protein sequence ID" value="MFD1130585.1"/>
    <property type="molecule type" value="Genomic_DNA"/>
</dbReference>
<accession>A0ABW3PXA4</accession>
<protein>
    <submittedName>
        <fullName evidence="1">Uncharacterized protein</fullName>
    </submittedName>
</protein>
<organism evidence="1 2">
    <name type="scientific">Paenibacillus provencensis</name>
    <dbReference type="NCBI Taxonomy" id="441151"/>
    <lineage>
        <taxon>Bacteria</taxon>
        <taxon>Bacillati</taxon>
        <taxon>Bacillota</taxon>
        <taxon>Bacilli</taxon>
        <taxon>Bacillales</taxon>
        <taxon>Paenibacillaceae</taxon>
        <taxon>Paenibacillus</taxon>
    </lineage>
</organism>
<comment type="caution">
    <text evidence="1">The sequence shown here is derived from an EMBL/GenBank/DDBJ whole genome shotgun (WGS) entry which is preliminary data.</text>
</comment>
<proteinExistence type="predicted"/>
<dbReference type="Proteomes" id="UP001597169">
    <property type="component" value="Unassembled WGS sequence"/>
</dbReference>
<dbReference type="RefSeq" id="WP_379293826.1">
    <property type="nucleotide sequence ID" value="NZ_JBHTKX010000004.1"/>
</dbReference>
<gene>
    <name evidence="1" type="ORF">ACFQ3J_20785</name>
</gene>
<keyword evidence="2" id="KW-1185">Reference proteome</keyword>
<name>A0ABW3PXA4_9BACL</name>
<reference evidence="2" key="1">
    <citation type="journal article" date="2019" name="Int. J. Syst. Evol. Microbiol.">
        <title>The Global Catalogue of Microorganisms (GCM) 10K type strain sequencing project: providing services to taxonomists for standard genome sequencing and annotation.</title>
        <authorList>
            <consortium name="The Broad Institute Genomics Platform"/>
            <consortium name="The Broad Institute Genome Sequencing Center for Infectious Disease"/>
            <person name="Wu L."/>
            <person name="Ma J."/>
        </authorList>
    </citation>
    <scope>NUCLEOTIDE SEQUENCE [LARGE SCALE GENOMIC DNA]</scope>
    <source>
        <strain evidence="2">CCUG 53519</strain>
    </source>
</reference>
<evidence type="ECO:0000313" key="1">
    <source>
        <dbReference type="EMBL" id="MFD1130585.1"/>
    </source>
</evidence>